<dbReference type="EMBL" id="OZ034819">
    <property type="protein sequence ID" value="CAL1392352.1"/>
    <property type="molecule type" value="Genomic_DNA"/>
</dbReference>
<dbReference type="Pfam" id="PF01370">
    <property type="entry name" value="Epimerase"/>
    <property type="match status" value="1"/>
</dbReference>
<proteinExistence type="inferred from homology"/>
<dbReference type="InterPro" id="IPR050425">
    <property type="entry name" value="NAD(P)_dehydrat-like"/>
</dbReference>
<dbReference type="FunFam" id="3.40.50.720:FF:000085">
    <property type="entry name" value="Dihydroflavonol reductase"/>
    <property type="match status" value="1"/>
</dbReference>
<evidence type="ECO:0000256" key="2">
    <source>
        <dbReference type="ARBA" id="ARBA00023002"/>
    </source>
</evidence>
<dbReference type="AlphaFoldDB" id="A0AAV2F2X3"/>
<dbReference type="PANTHER" id="PTHR10366:SF563">
    <property type="entry name" value="CINNAMOYL-COA REDUCTASE 16"/>
    <property type="match status" value="1"/>
</dbReference>
<dbReference type="GO" id="GO:0016616">
    <property type="term" value="F:oxidoreductase activity, acting on the CH-OH group of donors, NAD or NADP as acceptor"/>
    <property type="evidence" value="ECO:0007669"/>
    <property type="project" value="TreeGrafter"/>
</dbReference>
<evidence type="ECO:0000256" key="1">
    <source>
        <dbReference type="ARBA" id="ARBA00022857"/>
    </source>
</evidence>
<organism evidence="5 6">
    <name type="scientific">Linum trigynum</name>
    <dbReference type="NCBI Taxonomy" id="586398"/>
    <lineage>
        <taxon>Eukaryota</taxon>
        <taxon>Viridiplantae</taxon>
        <taxon>Streptophyta</taxon>
        <taxon>Embryophyta</taxon>
        <taxon>Tracheophyta</taxon>
        <taxon>Spermatophyta</taxon>
        <taxon>Magnoliopsida</taxon>
        <taxon>eudicotyledons</taxon>
        <taxon>Gunneridae</taxon>
        <taxon>Pentapetalae</taxon>
        <taxon>rosids</taxon>
        <taxon>fabids</taxon>
        <taxon>Malpighiales</taxon>
        <taxon>Linaceae</taxon>
        <taxon>Linum</taxon>
    </lineage>
</organism>
<keyword evidence="1" id="KW-0521">NADP</keyword>
<feature type="domain" description="NAD-dependent epimerase/dehydratase" evidence="4">
    <location>
        <begin position="11"/>
        <end position="263"/>
    </location>
</feature>
<accession>A0AAV2F2X3</accession>
<dbReference type="Proteomes" id="UP001497516">
    <property type="component" value="Chromosome 6"/>
</dbReference>
<dbReference type="SUPFAM" id="SSF51735">
    <property type="entry name" value="NAD(P)-binding Rossmann-fold domains"/>
    <property type="match status" value="1"/>
</dbReference>
<dbReference type="InterPro" id="IPR001509">
    <property type="entry name" value="Epimerase_deHydtase"/>
</dbReference>
<dbReference type="PANTHER" id="PTHR10366">
    <property type="entry name" value="NAD DEPENDENT EPIMERASE/DEHYDRATASE"/>
    <property type="match status" value="1"/>
</dbReference>
<evidence type="ECO:0000259" key="4">
    <source>
        <dbReference type="Pfam" id="PF01370"/>
    </source>
</evidence>
<dbReference type="InterPro" id="IPR036291">
    <property type="entry name" value="NAD(P)-bd_dom_sf"/>
</dbReference>
<name>A0AAV2F2X3_9ROSI</name>
<evidence type="ECO:0000256" key="3">
    <source>
        <dbReference type="ARBA" id="ARBA00023445"/>
    </source>
</evidence>
<comment type="similarity">
    <text evidence="3">Belongs to the NAD(P)-dependent epimerase/dehydratase family. Dihydroflavonol-4-reductase subfamily.</text>
</comment>
<dbReference type="Gene3D" id="3.40.50.720">
    <property type="entry name" value="NAD(P)-binding Rossmann-like Domain"/>
    <property type="match status" value="1"/>
</dbReference>
<reference evidence="5 6" key="1">
    <citation type="submission" date="2024-04" db="EMBL/GenBank/DDBJ databases">
        <authorList>
            <person name="Fracassetti M."/>
        </authorList>
    </citation>
    <scope>NUCLEOTIDE SEQUENCE [LARGE SCALE GENOMIC DNA]</scope>
</reference>
<keyword evidence="6" id="KW-1185">Reference proteome</keyword>
<keyword evidence="2" id="KW-0560">Oxidoreductase</keyword>
<evidence type="ECO:0000313" key="5">
    <source>
        <dbReference type="EMBL" id="CAL1392352.1"/>
    </source>
</evidence>
<protein>
    <recommendedName>
        <fullName evidence="4">NAD-dependent epimerase/dehydratase domain-containing protein</fullName>
    </recommendedName>
</protein>
<dbReference type="CDD" id="cd08958">
    <property type="entry name" value="FR_SDR_e"/>
    <property type="match status" value="1"/>
</dbReference>
<evidence type="ECO:0000313" key="6">
    <source>
        <dbReference type="Proteomes" id="UP001497516"/>
    </source>
</evidence>
<gene>
    <name evidence="5" type="ORF">LTRI10_LOCUS33007</name>
</gene>
<sequence>MEGRGSKGPAVCVTGGTGFLGSWLIMKLLHHGYHVHATIRHNNKRDDDITFLTDLPGAAENLKLFEADLGHPETFSAAITGCSAVIHVATPALDFNNNNQDHHTAEEAIVERSITGTLGILKACLHHSETVKRVVYTSGTAAVVYNDGHEDQMMDESFWTDVEYGRKVMKNKFTRTLMTAKTLTEWKAVEFAREHGMDLVTLIPSIVVGPFICAKFPASIRLALAMVFGEKDDGGGGMMTEVSMVHVDDVARAYVFLLESPTAEGRYICSSSRLTKDQRDKLSAKYPDLAVPAMKSLKDIKGLKVPKISSRKLLDAGFEFKYGLDDMFDAAIKCCKTKCYI</sequence>